<dbReference type="InterPro" id="IPR046357">
    <property type="entry name" value="PPIase_dom_sf"/>
</dbReference>
<evidence type="ECO:0000256" key="1">
    <source>
        <dbReference type="ARBA" id="ARBA00022737"/>
    </source>
</evidence>
<dbReference type="Pfam" id="PF00254">
    <property type="entry name" value="FKBP_C"/>
    <property type="match status" value="1"/>
</dbReference>
<evidence type="ECO:0000256" key="3">
    <source>
        <dbReference type="PROSITE-ProRule" id="PRU00277"/>
    </source>
</evidence>
<protein>
    <recommendedName>
        <fullName evidence="3">peptidylprolyl isomerase</fullName>
        <ecNumber evidence="3">5.2.1.8</ecNumber>
    </recommendedName>
</protein>
<evidence type="ECO:0000259" key="5">
    <source>
        <dbReference type="PROSITE" id="PS50059"/>
    </source>
</evidence>
<feature type="domain" description="PPIase FKBP-type" evidence="5">
    <location>
        <begin position="1"/>
        <end position="60"/>
    </location>
</feature>
<name>A0ABC8UR75_9AQUA</name>
<dbReference type="InterPro" id="IPR001179">
    <property type="entry name" value="PPIase_FKBP_dom"/>
</dbReference>
<dbReference type="Gene3D" id="1.25.40.10">
    <property type="entry name" value="Tetratricopeptide repeat domain"/>
    <property type="match status" value="1"/>
</dbReference>
<keyword evidence="2 4" id="KW-0802">TPR repeat</keyword>
<dbReference type="FunFam" id="1.25.40.10:FF:000708">
    <property type="entry name" value="Peptidylprolyl isomerase"/>
    <property type="match status" value="1"/>
</dbReference>
<dbReference type="PANTHER" id="PTHR11242">
    <property type="entry name" value="ARYL HYDROCARBON RECEPTOR INTERACTING PROTEIN RELATED"/>
    <property type="match status" value="1"/>
</dbReference>
<keyword evidence="3" id="KW-0697">Rotamase</keyword>
<evidence type="ECO:0000256" key="4">
    <source>
        <dbReference type="PROSITE-ProRule" id="PRU00339"/>
    </source>
</evidence>
<dbReference type="PROSITE" id="PS50005">
    <property type="entry name" value="TPR"/>
    <property type="match status" value="1"/>
</dbReference>
<keyword evidence="3" id="KW-0413">Isomerase</keyword>
<keyword evidence="1" id="KW-0677">Repeat</keyword>
<dbReference type="SUPFAM" id="SSF48452">
    <property type="entry name" value="TPR-like"/>
    <property type="match status" value="1"/>
</dbReference>
<dbReference type="PROSITE" id="PS50059">
    <property type="entry name" value="FKBP_PPIASE"/>
    <property type="match status" value="1"/>
</dbReference>
<dbReference type="Proteomes" id="UP001642360">
    <property type="component" value="Unassembled WGS sequence"/>
</dbReference>
<dbReference type="AlphaFoldDB" id="A0ABC8UR75"/>
<organism evidence="6 7">
    <name type="scientific">Ilex paraguariensis</name>
    <name type="common">yerba mate</name>
    <dbReference type="NCBI Taxonomy" id="185542"/>
    <lineage>
        <taxon>Eukaryota</taxon>
        <taxon>Viridiplantae</taxon>
        <taxon>Streptophyta</taxon>
        <taxon>Embryophyta</taxon>
        <taxon>Tracheophyta</taxon>
        <taxon>Spermatophyta</taxon>
        <taxon>Magnoliopsida</taxon>
        <taxon>eudicotyledons</taxon>
        <taxon>Gunneridae</taxon>
        <taxon>Pentapetalae</taxon>
        <taxon>asterids</taxon>
        <taxon>campanulids</taxon>
        <taxon>Aquifoliales</taxon>
        <taxon>Aquifoliaceae</taxon>
        <taxon>Ilex</taxon>
    </lineage>
</organism>
<dbReference type="Pfam" id="PF13181">
    <property type="entry name" value="TPR_8"/>
    <property type="match status" value="1"/>
</dbReference>
<proteinExistence type="predicted"/>
<feature type="repeat" description="TPR" evidence="4">
    <location>
        <begin position="165"/>
        <end position="198"/>
    </location>
</feature>
<dbReference type="EC" id="5.2.1.8" evidence="3"/>
<keyword evidence="7" id="KW-1185">Reference proteome</keyword>
<dbReference type="GO" id="GO:0003755">
    <property type="term" value="F:peptidyl-prolyl cis-trans isomerase activity"/>
    <property type="evidence" value="ECO:0007669"/>
    <property type="project" value="UniProtKB-KW"/>
</dbReference>
<comment type="catalytic activity">
    <reaction evidence="3">
        <text>[protein]-peptidylproline (omega=180) = [protein]-peptidylproline (omega=0)</text>
        <dbReference type="Rhea" id="RHEA:16237"/>
        <dbReference type="Rhea" id="RHEA-COMP:10747"/>
        <dbReference type="Rhea" id="RHEA-COMP:10748"/>
        <dbReference type="ChEBI" id="CHEBI:83833"/>
        <dbReference type="ChEBI" id="CHEBI:83834"/>
        <dbReference type="EC" id="5.2.1.8"/>
    </reaction>
</comment>
<dbReference type="EMBL" id="CAUOFW020008691">
    <property type="protein sequence ID" value="CAK9183576.1"/>
    <property type="molecule type" value="Genomic_DNA"/>
</dbReference>
<reference evidence="6 7" key="1">
    <citation type="submission" date="2024-02" db="EMBL/GenBank/DDBJ databases">
        <authorList>
            <person name="Vignale AGUSTIN F."/>
            <person name="Sosa J E."/>
            <person name="Modenutti C."/>
        </authorList>
    </citation>
    <scope>NUCLEOTIDE SEQUENCE [LARGE SCALE GENOMIC DNA]</scope>
</reference>
<dbReference type="InterPro" id="IPR011990">
    <property type="entry name" value="TPR-like_helical_dom_sf"/>
</dbReference>
<dbReference type="InterPro" id="IPR019734">
    <property type="entry name" value="TPR_rpt"/>
</dbReference>
<accession>A0ABC8UR75</accession>
<dbReference type="SUPFAM" id="SSF54534">
    <property type="entry name" value="FKBP-like"/>
    <property type="match status" value="1"/>
</dbReference>
<dbReference type="Gene3D" id="3.10.50.40">
    <property type="match status" value="1"/>
</dbReference>
<comment type="caution">
    <text evidence="6">The sequence shown here is derived from an EMBL/GenBank/DDBJ whole genome shotgun (WGS) entry which is preliminary data.</text>
</comment>
<evidence type="ECO:0000313" key="6">
    <source>
        <dbReference type="EMBL" id="CAK9183576.1"/>
    </source>
</evidence>
<gene>
    <name evidence="6" type="ORF">ILEXP_LOCUS53854</name>
</gene>
<sequence length="264" mass="30504">MIEKKEMEGLAIGVCRMKSGERALLHVGWELGYGKEGNFSFPNVPPMADILYEVELIGFDEIKEGKARSDMTVEERIGTADKRKMDGNALFKEEKLEEAMQQYEMAIAYMGDDFMFQLFGKYRDMALAVKNPCHLNMAACMIKLKRYDEAIGQCSMVLAEDENNVKALFRRGKAKAELGQTDAAREDFLKARKFAPEDKAISKELRLLAEHDKAVYQKQKELYKGLFGPRPEPKPKQTNWLILIWQWLLSLFYRLFKLERHKAD</sequence>
<evidence type="ECO:0000313" key="7">
    <source>
        <dbReference type="Proteomes" id="UP001642360"/>
    </source>
</evidence>
<dbReference type="PANTHER" id="PTHR11242:SF0">
    <property type="entry name" value="TPR_REGION DOMAIN-CONTAINING PROTEIN"/>
    <property type="match status" value="1"/>
</dbReference>
<evidence type="ECO:0000256" key="2">
    <source>
        <dbReference type="ARBA" id="ARBA00022803"/>
    </source>
</evidence>
<dbReference type="InterPro" id="IPR039663">
    <property type="entry name" value="AIP/AIPL1/TTC9"/>
</dbReference>
<dbReference type="SMART" id="SM00028">
    <property type="entry name" value="TPR"/>
    <property type="match status" value="3"/>
</dbReference>